<dbReference type="InterPro" id="IPR044751">
    <property type="entry name" value="Ion_transp-like_CBS"/>
</dbReference>
<dbReference type="CDD" id="cd04590">
    <property type="entry name" value="CBS_pair_CorC_HlyC_assoc"/>
    <property type="match status" value="1"/>
</dbReference>
<dbReference type="PANTHER" id="PTHR43099">
    <property type="entry name" value="UPF0053 PROTEIN YRKA"/>
    <property type="match status" value="1"/>
</dbReference>
<dbReference type="Gene3D" id="3.30.465.10">
    <property type="match status" value="1"/>
</dbReference>
<keyword evidence="3" id="KW-0812">Transmembrane</keyword>
<dbReference type="InterPro" id="IPR051676">
    <property type="entry name" value="UPF0053_domain"/>
</dbReference>
<gene>
    <name evidence="8" type="ORF">DBX24_01680</name>
</gene>
<dbReference type="GO" id="GO:0005886">
    <property type="term" value="C:plasma membrane"/>
    <property type="evidence" value="ECO:0007669"/>
    <property type="project" value="UniProtKB-SubCell"/>
</dbReference>
<evidence type="ECO:0000256" key="7">
    <source>
        <dbReference type="ARBA" id="ARBA00023136"/>
    </source>
</evidence>
<dbReference type="EMBL" id="CP029149">
    <property type="protein sequence ID" value="QHN64690.1"/>
    <property type="molecule type" value="Genomic_DNA"/>
</dbReference>
<dbReference type="InterPro" id="IPR036318">
    <property type="entry name" value="FAD-bd_PCMH-like_sf"/>
</dbReference>
<keyword evidence="2" id="KW-1003">Cell membrane</keyword>
<keyword evidence="6" id="KW-0129">CBS domain</keyword>
<dbReference type="Gene3D" id="3.10.580.10">
    <property type="entry name" value="CBS-domain"/>
    <property type="match status" value="1"/>
</dbReference>
<sequence>MDDSVRILLALFLVILNGFFVAAEFSIVKVRYSQIQIKAAEGNPLAKQAEHIIKKLDAYLSATQLGITLASLALGWVGEAAVHSVIERLFLSFNIGLDETLLTTLSLVLSFLIITILHIVFGELVPKSIAIRKSEPTAMFIAYPLRIFTTLFQPFIWLMNSTSNGFLRLINIPPASDSDIHSTEELQLLVKQSADSGEIEEENYEIIKNAFDFTDHSAKQIMVPRQNIHSIDIEDPIDDILNTIMESGYSRIPVYEDSIDNIIGVLYTKEIIREYVKRSGNISHSDLRELMREAFFVVGSKKISDLLKVFQSKKMHLAIVIDEFGGTEGIITLEDILEELVGEIQDEEDDEEKIVEKVDENTYWVQAAQPLEEINEHLPEALPLSDEGDYNTLAGFILHELEDIPEENQEFNLLNYHFKIHKMQNKGVELVELIYQPPSDDSTNNQ</sequence>
<protein>
    <submittedName>
        <fullName evidence="8">DUF21 domain-containing protein</fullName>
    </submittedName>
</protein>
<dbReference type="RefSeq" id="WP_120488651.1">
    <property type="nucleotide sequence ID" value="NZ_CP029149.1"/>
</dbReference>
<dbReference type="PROSITE" id="PS51846">
    <property type="entry name" value="CNNM"/>
    <property type="match status" value="1"/>
</dbReference>
<dbReference type="FunFam" id="3.10.580.10:FF:000002">
    <property type="entry name" value="Magnesium/cobalt efflux protein CorC"/>
    <property type="match status" value="1"/>
</dbReference>
<dbReference type="PROSITE" id="PS51371">
    <property type="entry name" value="CBS"/>
    <property type="match status" value="2"/>
</dbReference>
<evidence type="ECO:0000313" key="9">
    <source>
        <dbReference type="Proteomes" id="UP000464318"/>
    </source>
</evidence>
<comment type="subcellular location">
    <subcellularLocation>
        <location evidence="1">Cell membrane</location>
        <topology evidence="1">Multi-pass membrane protein</topology>
    </subcellularLocation>
</comment>
<evidence type="ECO:0000256" key="5">
    <source>
        <dbReference type="ARBA" id="ARBA00022989"/>
    </source>
</evidence>
<evidence type="ECO:0000256" key="6">
    <source>
        <dbReference type="ARBA" id="ARBA00023122"/>
    </source>
</evidence>
<dbReference type="Pfam" id="PF03471">
    <property type="entry name" value="CorC_HlyC"/>
    <property type="match status" value="1"/>
</dbReference>
<dbReference type="GO" id="GO:0050660">
    <property type="term" value="F:flavin adenine dinucleotide binding"/>
    <property type="evidence" value="ECO:0007669"/>
    <property type="project" value="InterPro"/>
</dbReference>
<dbReference type="InterPro" id="IPR046342">
    <property type="entry name" value="CBS_dom_sf"/>
</dbReference>
<keyword evidence="5" id="KW-1133">Transmembrane helix</keyword>
<dbReference type="Pfam" id="PF01595">
    <property type="entry name" value="CNNM"/>
    <property type="match status" value="1"/>
</dbReference>
<name>A0A6P1QV44_9FLAO</name>
<proteinExistence type="predicted"/>
<dbReference type="InterPro" id="IPR016169">
    <property type="entry name" value="FAD-bd_PCMH_sub2"/>
</dbReference>
<dbReference type="PANTHER" id="PTHR43099:SF2">
    <property type="entry name" value="UPF0053 PROTEIN YRKA"/>
    <property type="match status" value="1"/>
</dbReference>
<dbReference type="Pfam" id="PF00571">
    <property type="entry name" value="CBS"/>
    <property type="match status" value="2"/>
</dbReference>
<evidence type="ECO:0000256" key="3">
    <source>
        <dbReference type="ARBA" id="ARBA00022692"/>
    </source>
</evidence>
<dbReference type="Proteomes" id="UP000464318">
    <property type="component" value="Chromosome"/>
</dbReference>
<evidence type="ECO:0000313" key="8">
    <source>
        <dbReference type="EMBL" id="QHN64690.1"/>
    </source>
</evidence>
<dbReference type="InterPro" id="IPR000644">
    <property type="entry name" value="CBS_dom"/>
</dbReference>
<dbReference type="SUPFAM" id="SSF56176">
    <property type="entry name" value="FAD-binding/transporter-associated domain-like"/>
    <property type="match status" value="1"/>
</dbReference>
<evidence type="ECO:0000256" key="4">
    <source>
        <dbReference type="ARBA" id="ARBA00022737"/>
    </source>
</evidence>
<dbReference type="SMART" id="SM01091">
    <property type="entry name" value="CorC_HlyC"/>
    <property type="match status" value="1"/>
</dbReference>
<dbReference type="InterPro" id="IPR002550">
    <property type="entry name" value="CNNM"/>
</dbReference>
<evidence type="ECO:0000256" key="2">
    <source>
        <dbReference type="ARBA" id="ARBA00022475"/>
    </source>
</evidence>
<reference evidence="8 9" key="1">
    <citation type="submission" date="2018-04" db="EMBL/GenBank/DDBJ databases">
        <title>Characteristic and Complete Genome Sequencing of A Novel Member of Infective Endocarditis Causative Bacteria: Bergeyella cardium QL-PH.</title>
        <authorList>
            <person name="Pan H."/>
            <person name="Sun E."/>
            <person name="Zhang Y."/>
        </authorList>
    </citation>
    <scope>NUCLEOTIDE SEQUENCE [LARGE SCALE GENOMIC DNA]</scope>
    <source>
        <strain evidence="8 9">HPQL</strain>
    </source>
</reference>
<dbReference type="AlphaFoldDB" id="A0A6P1QV44"/>
<keyword evidence="4" id="KW-0677">Repeat</keyword>
<dbReference type="KEGG" id="bcad:DBX24_01680"/>
<evidence type="ECO:0000256" key="1">
    <source>
        <dbReference type="ARBA" id="ARBA00004651"/>
    </source>
</evidence>
<dbReference type="SUPFAM" id="SSF54631">
    <property type="entry name" value="CBS-domain pair"/>
    <property type="match status" value="1"/>
</dbReference>
<keyword evidence="9" id="KW-1185">Reference proteome</keyword>
<dbReference type="OrthoDB" id="9798188at2"/>
<organism evidence="8 9">
    <name type="scientific">Bergeyella cardium</name>
    <dbReference type="NCBI Taxonomy" id="1585976"/>
    <lineage>
        <taxon>Bacteria</taxon>
        <taxon>Pseudomonadati</taxon>
        <taxon>Bacteroidota</taxon>
        <taxon>Flavobacteriia</taxon>
        <taxon>Flavobacteriales</taxon>
        <taxon>Weeksellaceae</taxon>
        <taxon>Bergeyella</taxon>
    </lineage>
</organism>
<keyword evidence="7" id="KW-0472">Membrane</keyword>
<accession>A0A6P1QV44</accession>
<dbReference type="InterPro" id="IPR005170">
    <property type="entry name" value="Transptr-assoc_dom"/>
</dbReference>